<name>A0AA48KBF3_9BACT</name>
<keyword evidence="5" id="KW-1185">Reference proteome</keyword>
<reference evidence="5" key="1">
    <citation type="journal article" date="2023" name="Int. J. Syst. Evol. Microbiol.">
        <title>Mesoterricola silvestris gen. nov., sp. nov., Mesoterricola sediminis sp. nov., Geothrix oryzae sp. nov., Geothrix edaphica sp. nov., Geothrix rubra sp. nov., and Geothrix limicola sp. nov., six novel members of Acidobacteriota isolated from soils.</title>
        <authorList>
            <person name="Itoh H."/>
            <person name="Sugisawa Y."/>
            <person name="Mise K."/>
            <person name="Xu Z."/>
            <person name="Kuniyasu M."/>
            <person name="Ushijima N."/>
            <person name="Kawano K."/>
            <person name="Kobayashi E."/>
            <person name="Shiratori Y."/>
            <person name="Masuda Y."/>
            <person name="Senoo K."/>
        </authorList>
    </citation>
    <scope>NUCLEOTIDE SEQUENCE [LARGE SCALE GENOMIC DNA]</scope>
    <source>
        <strain evidence="5">W79</strain>
    </source>
</reference>
<dbReference type="InterPro" id="IPR006626">
    <property type="entry name" value="PbH1"/>
</dbReference>
<dbReference type="PROSITE" id="PS51257">
    <property type="entry name" value="PROKAR_LIPOPROTEIN"/>
    <property type="match status" value="1"/>
</dbReference>
<dbReference type="Pfam" id="PF12708">
    <property type="entry name" value="Pect-lyase_RHGA_epim"/>
    <property type="match status" value="1"/>
</dbReference>
<organism evidence="4 5">
    <name type="scientific">Mesoterricola silvestris</name>
    <dbReference type="NCBI Taxonomy" id="2927979"/>
    <lineage>
        <taxon>Bacteria</taxon>
        <taxon>Pseudomonadati</taxon>
        <taxon>Acidobacteriota</taxon>
        <taxon>Holophagae</taxon>
        <taxon>Holophagales</taxon>
        <taxon>Holophagaceae</taxon>
        <taxon>Mesoterricola</taxon>
    </lineage>
</organism>
<dbReference type="InterPro" id="IPR024535">
    <property type="entry name" value="RHGA/B-epi-like_pectate_lyase"/>
</dbReference>
<protein>
    <submittedName>
        <fullName evidence="4">Uncharacterized protein</fullName>
    </submittedName>
</protein>
<keyword evidence="1" id="KW-0732">Signal</keyword>
<dbReference type="InterPro" id="IPR039448">
    <property type="entry name" value="Beta_helix"/>
</dbReference>
<dbReference type="InterPro" id="IPR012334">
    <property type="entry name" value="Pectin_lyas_fold"/>
</dbReference>
<feature type="signal peptide" evidence="1">
    <location>
        <begin position="1"/>
        <end position="25"/>
    </location>
</feature>
<dbReference type="NCBIfam" id="TIGR03804">
    <property type="entry name" value="para_beta_helix"/>
    <property type="match status" value="2"/>
</dbReference>
<feature type="chain" id="PRO_5041447915" evidence="1">
    <location>
        <begin position="26"/>
        <end position="972"/>
    </location>
</feature>
<feature type="domain" description="Rhamnogalacturonase A/B/Epimerase-like pectate lyase" evidence="2">
    <location>
        <begin position="611"/>
        <end position="795"/>
    </location>
</feature>
<evidence type="ECO:0000313" key="4">
    <source>
        <dbReference type="EMBL" id="BDU74272.1"/>
    </source>
</evidence>
<dbReference type="SUPFAM" id="SSF48726">
    <property type="entry name" value="Immunoglobulin"/>
    <property type="match status" value="1"/>
</dbReference>
<dbReference type="EMBL" id="AP027080">
    <property type="protein sequence ID" value="BDU74272.1"/>
    <property type="molecule type" value="Genomic_DNA"/>
</dbReference>
<proteinExistence type="predicted"/>
<feature type="domain" description="Right handed beta helix" evidence="3">
    <location>
        <begin position="805"/>
        <end position="971"/>
    </location>
</feature>
<dbReference type="InterPro" id="IPR036179">
    <property type="entry name" value="Ig-like_dom_sf"/>
</dbReference>
<accession>A0AA48KBF3</accession>
<dbReference type="KEGG" id="msil:METEAL_34460"/>
<dbReference type="InterPro" id="IPR011050">
    <property type="entry name" value="Pectin_lyase_fold/virulence"/>
</dbReference>
<dbReference type="RefSeq" id="WP_316412947.1">
    <property type="nucleotide sequence ID" value="NZ_AP027080.1"/>
</dbReference>
<evidence type="ECO:0000256" key="1">
    <source>
        <dbReference type="SAM" id="SignalP"/>
    </source>
</evidence>
<dbReference type="Proteomes" id="UP001238179">
    <property type="component" value="Chromosome"/>
</dbReference>
<evidence type="ECO:0000313" key="5">
    <source>
        <dbReference type="Proteomes" id="UP001238179"/>
    </source>
</evidence>
<dbReference type="Pfam" id="PF13229">
    <property type="entry name" value="Beta_helix"/>
    <property type="match status" value="1"/>
</dbReference>
<dbReference type="SUPFAM" id="SSF51126">
    <property type="entry name" value="Pectin lyase-like"/>
    <property type="match status" value="1"/>
</dbReference>
<evidence type="ECO:0000259" key="2">
    <source>
        <dbReference type="Pfam" id="PF12708"/>
    </source>
</evidence>
<evidence type="ECO:0000259" key="3">
    <source>
        <dbReference type="Pfam" id="PF13229"/>
    </source>
</evidence>
<sequence length="972" mass="93687">MANRTTNLGLAVTVGSFLGCLLGCAGGGPKAQIAAPIQVSVSPAQTRVVAGGTASLQATLTGTSNQGLTWSVDGVAGGDATTGTLSGSGTTVTYTAPSTARSHTVTATSVADPTRSGSSTVSVTEVPVPVEVALSPGGPVSVPALGTQTFTATVTGSSNGAVAWTIDGLSTGTSATGTLAVSGASAVYTAPAASGSHTLAAISAADGTARASVAITVTAAPVVAISLSPAGTVNLAASGTQAFTATVTGSSNGAVAWTIDGLSTGTSATGTLAVSGASAVYTAPAASGSHTLAAISAADGTARASVAITVTAAPVVAISLSPAGTVNLAASGTQAFTATVTGSTNTAVGWLVDGVSNGNATVGTLVGSGSTATYTAPAAAGSHGVTAFAAADPARTASATVVVAAPSVSLSLSPSGTTAVYAGGTVAFSASVSGTANTAVTWAVDGVPGGSSAAGTISGSGLSAVYTAPGAAGSHAVTVSSAADATRSASATVTVSTAPASSVSLATVGNGSTVPSGSLLLTAAVANASNPTVTWAVDGIPGGNAATGTVFAPPVGGIAVYTAPSATGSHRITATSAADPSQSASLTLPVNATLVQAASIPIGANVRSSPYNAAGDGVRDDTSAIQAAINAVAGTGKAVYLPAGTYLIDPTANQTGGLRMGSNMTLLLDPKAVIQARSTSTPSYEVITVTSCTNVNITGGTLNGNNLDNTIPTPTATESGDCIHITKSSNVVVEGVVVQNAFNDGVYVGANCSNITICQVTSQFNRRHGMAVTYARGVAIMNSTFHGNTGSIETAGGSWLNGCGIDVEANSGESIVGVLVANNTLSDNRLAGLGWGVHAATGSTTSDIFVIGNRASGNFSGMDGETSSRSWVLGNTVTSNSAYGIYIHTGMDTTLVQGNTVTGTGTAGDGCGIECYYDTATTVDANTCTGNSKYGIRVELSTNPTVTNNVLTGNGIAGLRIENSTGVTQSGN</sequence>
<dbReference type="SMART" id="SM00710">
    <property type="entry name" value="PbH1"/>
    <property type="match status" value="9"/>
</dbReference>
<dbReference type="Gene3D" id="2.160.20.10">
    <property type="entry name" value="Single-stranded right-handed beta-helix, Pectin lyase-like"/>
    <property type="match status" value="2"/>
</dbReference>
<dbReference type="InterPro" id="IPR022441">
    <property type="entry name" value="Para_beta_helix_rpt-2"/>
</dbReference>
<dbReference type="AlphaFoldDB" id="A0AA48KBF3"/>
<gene>
    <name evidence="4" type="ORF">METEAL_34460</name>
</gene>